<dbReference type="EMBL" id="BARV01032401">
    <property type="protein sequence ID" value="GAI33896.1"/>
    <property type="molecule type" value="Genomic_DNA"/>
</dbReference>
<reference evidence="1" key="1">
    <citation type="journal article" date="2014" name="Front. Microbiol.">
        <title>High frequency of phylogenetically diverse reductive dehalogenase-homologous genes in deep subseafloor sedimentary metagenomes.</title>
        <authorList>
            <person name="Kawai M."/>
            <person name="Futagami T."/>
            <person name="Toyoda A."/>
            <person name="Takaki Y."/>
            <person name="Nishi S."/>
            <person name="Hori S."/>
            <person name="Arai W."/>
            <person name="Tsubouchi T."/>
            <person name="Morono Y."/>
            <person name="Uchiyama I."/>
            <person name="Ito T."/>
            <person name="Fujiyama A."/>
            <person name="Inagaki F."/>
            <person name="Takami H."/>
        </authorList>
    </citation>
    <scope>NUCLEOTIDE SEQUENCE</scope>
    <source>
        <strain evidence="1">Expedition CK06-06</strain>
    </source>
</reference>
<proteinExistence type="predicted"/>
<organism evidence="1">
    <name type="scientific">marine sediment metagenome</name>
    <dbReference type="NCBI Taxonomy" id="412755"/>
    <lineage>
        <taxon>unclassified sequences</taxon>
        <taxon>metagenomes</taxon>
        <taxon>ecological metagenomes</taxon>
    </lineage>
</organism>
<comment type="caution">
    <text evidence="1">The sequence shown here is derived from an EMBL/GenBank/DDBJ whole genome shotgun (WGS) entry which is preliminary data.</text>
</comment>
<dbReference type="AlphaFoldDB" id="X1NUK5"/>
<accession>X1NUK5</accession>
<feature type="non-terminal residue" evidence="1">
    <location>
        <position position="1"/>
    </location>
</feature>
<protein>
    <submittedName>
        <fullName evidence="1">Uncharacterized protein</fullName>
    </submittedName>
</protein>
<sequence length="93" mass="10118">NSPFEGLRRANVLPHGGGHKLNEVDGVAKVVLYPDGKVIIPKCGSKDGTSAYADMKEISRGYRSVAILDRVRSLGLGDHFATLRFIYGVKVDF</sequence>
<evidence type="ECO:0000313" key="1">
    <source>
        <dbReference type="EMBL" id="GAI33896.1"/>
    </source>
</evidence>
<gene>
    <name evidence="1" type="ORF">S06H3_51095</name>
</gene>
<name>X1NUK5_9ZZZZ</name>